<dbReference type="AlphaFoldDB" id="A0A848LXL7"/>
<protein>
    <recommendedName>
        <fullName evidence="4">Lipoprotein</fullName>
    </recommendedName>
</protein>
<dbReference type="Gene3D" id="2.60.40.1190">
    <property type="match status" value="1"/>
</dbReference>
<name>A0A848LXL7_9BACT</name>
<comment type="caution">
    <text evidence="2">The sequence shown here is derived from an EMBL/GenBank/DDBJ whole genome shotgun (WGS) entry which is preliminary data.</text>
</comment>
<dbReference type="RefSeq" id="WP_169351991.1">
    <property type="nucleotide sequence ID" value="NZ_JABBJJ010000486.1"/>
</dbReference>
<sequence length="180" mass="19821">MSLPALTLLLLSAASPSDSALPLHEGLPANFQVDGKLDEWTQPPSLTLGPQRKTSATLWLAIGPEGLAIAGEVRDDQVQLSRGVSGDHVELWLTLPPPQLPPLAYVNQFQERLVPTLEDCPRMPPKKAAACEAWWKQQTERRQQLQDALVSRHTLQPGDTARFEPFPGGYRFETLIPTTA</sequence>
<gene>
    <name evidence="2" type="ORF">HG543_49620</name>
</gene>
<keyword evidence="3" id="KW-1185">Reference proteome</keyword>
<evidence type="ECO:0008006" key="4">
    <source>
        <dbReference type="Google" id="ProtNLM"/>
    </source>
</evidence>
<feature type="non-terminal residue" evidence="2">
    <location>
        <position position="180"/>
    </location>
</feature>
<feature type="chain" id="PRO_5033042273" description="Lipoprotein" evidence="1">
    <location>
        <begin position="21"/>
        <end position="180"/>
    </location>
</feature>
<reference evidence="2 3" key="1">
    <citation type="submission" date="2020-04" db="EMBL/GenBank/DDBJ databases">
        <title>Draft genome of Pyxidicoccus fallax type strain.</title>
        <authorList>
            <person name="Whitworth D.E."/>
        </authorList>
    </citation>
    <scope>NUCLEOTIDE SEQUENCE [LARGE SCALE GENOMIC DNA]</scope>
    <source>
        <strain evidence="2 3">DSM 14698</strain>
    </source>
</reference>
<proteinExistence type="predicted"/>
<accession>A0A848LXL7</accession>
<evidence type="ECO:0000313" key="2">
    <source>
        <dbReference type="EMBL" id="NMO22867.1"/>
    </source>
</evidence>
<organism evidence="2 3">
    <name type="scientific">Pyxidicoccus fallax</name>
    <dbReference type="NCBI Taxonomy" id="394095"/>
    <lineage>
        <taxon>Bacteria</taxon>
        <taxon>Pseudomonadati</taxon>
        <taxon>Myxococcota</taxon>
        <taxon>Myxococcia</taxon>
        <taxon>Myxococcales</taxon>
        <taxon>Cystobacterineae</taxon>
        <taxon>Myxococcaceae</taxon>
        <taxon>Pyxidicoccus</taxon>
    </lineage>
</organism>
<dbReference type="Proteomes" id="UP000518300">
    <property type="component" value="Unassembled WGS sequence"/>
</dbReference>
<evidence type="ECO:0000256" key="1">
    <source>
        <dbReference type="SAM" id="SignalP"/>
    </source>
</evidence>
<feature type="signal peptide" evidence="1">
    <location>
        <begin position="1"/>
        <end position="20"/>
    </location>
</feature>
<evidence type="ECO:0000313" key="3">
    <source>
        <dbReference type="Proteomes" id="UP000518300"/>
    </source>
</evidence>
<dbReference type="EMBL" id="JABBJJ010000486">
    <property type="protein sequence ID" value="NMO22867.1"/>
    <property type="molecule type" value="Genomic_DNA"/>
</dbReference>
<keyword evidence="1" id="KW-0732">Signal</keyword>